<evidence type="ECO:0000256" key="12">
    <source>
        <dbReference type="ARBA" id="ARBA00034617"/>
    </source>
</evidence>
<feature type="domain" description="Helicase C-terminal" evidence="17">
    <location>
        <begin position="467"/>
        <end position="623"/>
    </location>
</feature>
<evidence type="ECO:0000256" key="5">
    <source>
        <dbReference type="ARBA" id="ARBA00022801"/>
    </source>
</evidence>
<evidence type="ECO:0000256" key="14">
    <source>
        <dbReference type="ARBA" id="ARBA00048988"/>
    </source>
</evidence>
<proteinExistence type="inferred from homology"/>
<evidence type="ECO:0000256" key="10">
    <source>
        <dbReference type="ARBA" id="ARBA00023204"/>
    </source>
</evidence>
<dbReference type="InterPro" id="IPR012340">
    <property type="entry name" value="NA-bd_OB-fold"/>
</dbReference>
<dbReference type="Pfam" id="PF00270">
    <property type="entry name" value="DEAD"/>
    <property type="match status" value="1"/>
</dbReference>
<dbReference type="NCBIfam" id="NF008165">
    <property type="entry name" value="PRK10917.1-3"/>
    <property type="match status" value="1"/>
</dbReference>
<sequence length="688" mass="75866">MEVLAHTALHHLKGVGDAVAQKLAKLDISTVQDLLFHLPRDYEDRSHITPIAGLAIGRSALLEGDVLAAEVVTGRRTSFVVKFSDGSGLITLRFYHFYAGQKQHFRPGQRMRVFGEARLGASGLEIYHPDYQSVTPGEALPPARLTPIYPTTEGLTQAKLRQLVAQALTLLSPQSLPELLPDAVQLRYRLIDALRTVHNPPADTPREQLLSGTHPAQQRLAFEELAAHQVSLAQRRHHIRAQKAPALPFETPLAAQLLERLAFRLTGAQHRVWNEIANDLRKPHPMLRLVQGDVGAGKTVVAALAACHAVTGGWQVALMAPTEILAEQHFVNFSRWFCALGVPVAWLSGKQGVKERRLSLERVQSGEARIVVGTHALFQESVQFEKLGLVIIDEQHRFGVDQRLALREKGLATGYSPHQLVMTATPIPRTLAMSAYGDLDTSVIDELPPNRTPVTTVALADTRREEVIDRVRANCEQGRQAYWVCTLIEESEQLEAQAAEATFAELQMLLPHLKLGLVHGRLKPAEKQSIMMEFKDGKLDLLVATTVIEVGVDVPNASLMIIENAERLGLSQLHQLRGRVGRGSAVSYCVLLYHAPLSAMGQERLAIMRSTSDGFVIAEKDLELRGPGEVLGTRQTGLVGFRVADLVRDAGMLKAAQHLARKLEQDSPVQAESLVRRWLPQAPRYSVV</sequence>
<dbReference type="Pfam" id="PF19833">
    <property type="entry name" value="RecG_dom3_C"/>
    <property type="match status" value="1"/>
</dbReference>
<dbReference type="SUPFAM" id="SSF52540">
    <property type="entry name" value="P-loop containing nucleoside triphosphate hydrolases"/>
    <property type="match status" value="2"/>
</dbReference>
<dbReference type="RefSeq" id="WP_130410867.1">
    <property type="nucleotide sequence ID" value="NZ_SHKX01000010.1"/>
</dbReference>
<keyword evidence="3 15" id="KW-0547">Nucleotide-binding</keyword>
<dbReference type="InterPro" id="IPR027417">
    <property type="entry name" value="P-loop_NTPase"/>
</dbReference>
<evidence type="ECO:0000259" key="17">
    <source>
        <dbReference type="PROSITE" id="PS51194"/>
    </source>
</evidence>
<accession>A0A4Q7ZCB6</accession>
<keyword evidence="8" id="KW-0238">DNA-binding</keyword>
<evidence type="ECO:0000256" key="9">
    <source>
        <dbReference type="ARBA" id="ARBA00023172"/>
    </source>
</evidence>
<dbReference type="SMART" id="SM00487">
    <property type="entry name" value="DEXDc"/>
    <property type="match status" value="1"/>
</dbReference>
<dbReference type="SUPFAM" id="SSF50249">
    <property type="entry name" value="Nucleic acid-binding proteins"/>
    <property type="match status" value="1"/>
</dbReference>
<evidence type="ECO:0000256" key="11">
    <source>
        <dbReference type="ARBA" id="ARBA00023235"/>
    </source>
</evidence>
<dbReference type="GO" id="GO:0043138">
    <property type="term" value="F:3'-5' DNA helicase activity"/>
    <property type="evidence" value="ECO:0007669"/>
    <property type="project" value="UniProtKB-EC"/>
</dbReference>
<keyword evidence="6 15" id="KW-0347">Helicase</keyword>
<dbReference type="InterPro" id="IPR004609">
    <property type="entry name" value="ATP-dep_DNA_helicase_RecG"/>
</dbReference>
<dbReference type="EMBL" id="SHKX01000010">
    <property type="protein sequence ID" value="RZU47643.1"/>
    <property type="molecule type" value="Genomic_DNA"/>
</dbReference>
<evidence type="ECO:0000256" key="13">
    <source>
        <dbReference type="ARBA" id="ARBA00034808"/>
    </source>
</evidence>
<dbReference type="CDD" id="cd17992">
    <property type="entry name" value="DEXHc_RecG"/>
    <property type="match status" value="1"/>
</dbReference>
<evidence type="ECO:0000256" key="1">
    <source>
        <dbReference type="ARBA" id="ARBA00007504"/>
    </source>
</evidence>
<gene>
    <name evidence="18" type="ORF">EV700_0610</name>
</gene>
<comment type="caution">
    <text evidence="18">The sequence shown here is derived from an EMBL/GenBank/DDBJ whole genome shotgun (WGS) entry which is preliminary data.</text>
</comment>
<dbReference type="InterPro" id="IPR045562">
    <property type="entry name" value="RecG_dom3_C"/>
</dbReference>
<evidence type="ECO:0000256" key="7">
    <source>
        <dbReference type="ARBA" id="ARBA00022840"/>
    </source>
</evidence>
<name>A0A4Q7ZCB6_9GAMM</name>
<dbReference type="AlphaFoldDB" id="A0A4Q7ZCB6"/>
<dbReference type="PROSITE" id="PS51194">
    <property type="entry name" value="HELICASE_CTER"/>
    <property type="match status" value="1"/>
</dbReference>
<dbReference type="FunFam" id="3.40.50.300:FF:000391">
    <property type="entry name" value="ATP-dependent DNA helicase RecG"/>
    <property type="match status" value="1"/>
</dbReference>
<dbReference type="InterPro" id="IPR047112">
    <property type="entry name" value="RecG/Mfd"/>
</dbReference>
<dbReference type="GO" id="GO:0003677">
    <property type="term" value="F:DNA binding"/>
    <property type="evidence" value="ECO:0007669"/>
    <property type="project" value="UniProtKB-KW"/>
</dbReference>
<comment type="similarity">
    <text evidence="1 15">Belongs to the helicase family. RecG subfamily.</text>
</comment>
<dbReference type="EC" id="5.6.2.4" evidence="13 15"/>
<dbReference type="OrthoDB" id="9804325at2"/>
<keyword evidence="10 15" id="KW-0234">DNA repair</keyword>
<dbReference type="InterPro" id="IPR014001">
    <property type="entry name" value="Helicase_ATP-bd"/>
</dbReference>
<dbReference type="NCBIfam" id="NF008166">
    <property type="entry name" value="PRK10917.1-4"/>
    <property type="match status" value="1"/>
</dbReference>
<dbReference type="GO" id="GO:0016887">
    <property type="term" value="F:ATP hydrolysis activity"/>
    <property type="evidence" value="ECO:0007669"/>
    <property type="project" value="RHEA"/>
</dbReference>
<dbReference type="NCBIfam" id="NF008163">
    <property type="entry name" value="PRK10917.1-1"/>
    <property type="match status" value="1"/>
</dbReference>
<evidence type="ECO:0000256" key="4">
    <source>
        <dbReference type="ARBA" id="ARBA00022763"/>
    </source>
</evidence>
<dbReference type="CDD" id="cd04488">
    <property type="entry name" value="RecG_wedge_OBF"/>
    <property type="match status" value="1"/>
</dbReference>
<dbReference type="Proteomes" id="UP000292423">
    <property type="component" value="Unassembled WGS sequence"/>
</dbReference>
<evidence type="ECO:0000256" key="8">
    <source>
        <dbReference type="ARBA" id="ARBA00023125"/>
    </source>
</evidence>
<dbReference type="GO" id="GO:0006310">
    <property type="term" value="P:DNA recombination"/>
    <property type="evidence" value="ECO:0007669"/>
    <property type="project" value="UniProtKB-UniRule"/>
</dbReference>
<keyword evidence="4 15" id="KW-0227">DNA damage</keyword>
<evidence type="ECO:0000256" key="2">
    <source>
        <dbReference type="ARBA" id="ARBA00017846"/>
    </source>
</evidence>
<keyword evidence="7 15" id="KW-0067">ATP-binding</keyword>
<dbReference type="Gene3D" id="1.10.150.20">
    <property type="entry name" value="5' to 3' exonuclease, C-terminal subdomain"/>
    <property type="match status" value="1"/>
</dbReference>
<dbReference type="NCBIfam" id="NF008168">
    <property type="entry name" value="PRK10917.2-2"/>
    <property type="match status" value="1"/>
</dbReference>
<evidence type="ECO:0000313" key="18">
    <source>
        <dbReference type="EMBL" id="RZU47643.1"/>
    </source>
</evidence>
<dbReference type="NCBIfam" id="TIGR00643">
    <property type="entry name" value="recG"/>
    <property type="match status" value="1"/>
</dbReference>
<evidence type="ECO:0000256" key="3">
    <source>
        <dbReference type="ARBA" id="ARBA00022741"/>
    </source>
</evidence>
<keyword evidence="11" id="KW-0413">Isomerase</keyword>
<evidence type="ECO:0000256" key="15">
    <source>
        <dbReference type="RuleBase" id="RU363016"/>
    </source>
</evidence>
<keyword evidence="19" id="KW-1185">Reference proteome</keyword>
<evidence type="ECO:0000313" key="19">
    <source>
        <dbReference type="Proteomes" id="UP000292423"/>
    </source>
</evidence>
<dbReference type="PROSITE" id="PS51192">
    <property type="entry name" value="HELICASE_ATP_BIND_1"/>
    <property type="match status" value="1"/>
</dbReference>
<dbReference type="InterPro" id="IPR001650">
    <property type="entry name" value="Helicase_C-like"/>
</dbReference>
<dbReference type="PANTHER" id="PTHR47964:SF1">
    <property type="entry name" value="ATP-DEPENDENT DNA HELICASE HOMOLOG RECG, CHLOROPLASTIC"/>
    <property type="match status" value="1"/>
</dbReference>
<dbReference type="PANTHER" id="PTHR47964">
    <property type="entry name" value="ATP-DEPENDENT DNA HELICASE HOMOLOG RECG, CHLOROPLASTIC"/>
    <property type="match status" value="1"/>
</dbReference>
<keyword evidence="9 15" id="KW-0233">DNA recombination</keyword>
<dbReference type="Pfam" id="PF00271">
    <property type="entry name" value="Helicase_C"/>
    <property type="match status" value="1"/>
</dbReference>
<dbReference type="Gene3D" id="3.40.50.300">
    <property type="entry name" value="P-loop containing nucleotide triphosphate hydrolases"/>
    <property type="match status" value="2"/>
</dbReference>
<dbReference type="InterPro" id="IPR033454">
    <property type="entry name" value="RecG_wedge"/>
</dbReference>
<keyword evidence="5 15" id="KW-0378">Hydrolase</keyword>
<evidence type="ECO:0000256" key="6">
    <source>
        <dbReference type="ARBA" id="ARBA00022806"/>
    </source>
</evidence>
<protein>
    <recommendedName>
        <fullName evidence="2 15">ATP-dependent DNA helicase RecG</fullName>
        <ecNumber evidence="13 15">5.6.2.4</ecNumber>
    </recommendedName>
</protein>
<dbReference type="InterPro" id="IPR011545">
    <property type="entry name" value="DEAD/DEAH_box_helicase_dom"/>
</dbReference>
<dbReference type="GO" id="GO:0006281">
    <property type="term" value="P:DNA repair"/>
    <property type="evidence" value="ECO:0007669"/>
    <property type="project" value="UniProtKB-UniRule"/>
</dbReference>
<reference evidence="18 19" key="1">
    <citation type="submission" date="2019-02" db="EMBL/GenBank/DDBJ databases">
        <title>Genomic Encyclopedia of Type Strains, Phase IV (KMG-IV): sequencing the most valuable type-strain genomes for metagenomic binning, comparative biology and taxonomic classification.</title>
        <authorList>
            <person name="Goeker M."/>
        </authorList>
    </citation>
    <scope>NUCLEOTIDE SEQUENCE [LARGE SCALE GENOMIC DNA]</scope>
    <source>
        <strain evidence="18 19">DSM 105135</strain>
    </source>
</reference>
<dbReference type="SMART" id="SM00490">
    <property type="entry name" value="HELICc"/>
    <property type="match status" value="1"/>
</dbReference>
<comment type="catalytic activity">
    <reaction evidence="12 15">
        <text>Couples ATP hydrolysis with the unwinding of duplex DNA by translocating in the 3'-5' direction.</text>
        <dbReference type="EC" id="5.6.2.4"/>
    </reaction>
</comment>
<comment type="function">
    <text evidence="15">Plays a critical role in recombination and DNA repair. Helps process Holliday junction intermediates to mature products by catalyzing branch migration. Has replication fork regression activity, unwinds stalled or blocked replication forks to make a HJ that can be resolved. Has a DNA unwinding activity characteristic of a DNA helicase with 3'-5' polarity.</text>
</comment>
<dbReference type="Gene3D" id="2.40.50.140">
    <property type="entry name" value="Nucleic acid-binding proteins"/>
    <property type="match status" value="1"/>
</dbReference>
<organism evidence="18 19">
    <name type="scientific">Fluviicoccus keumensis</name>
    <dbReference type="NCBI Taxonomy" id="1435465"/>
    <lineage>
        <taxon>Bacteria</taxon>
        <taxon>Pseudomonadati</taxon>
        <taxon>Pseudomonadota</taxon>
        <taxon>Gammaproteobacteria</taxon>
        <taxon>Moraxellales</taxon>
        <taxon>Moraxellaceae</taxon>
        <taxon>Fluviicoccus</taxon>
    </lineage>
</organism>
<evidence type="ECO:0000259" key="16">
    <source>
        <dbReference type="PROSITE" id="PS51192"/>
    </source>
</evidence>
<dbReference type="GO" id="GO:0005524">
    <property type="term" value="F:ATP binding"/>
    <property type="evidence" value="ECO:0007669"/>
    <property type="project" value="UniProtKB-KW"/>
</dbReference>
<feature type="domain" description="Helicase ATP-binding" evidence="16">
    <location>
        <begin position="279"/>
        <end position="444"/>
    </location>
</feature>
<comment type="catalytic activity">
    <reaction evidence="14 15">
        <text>ATP + H2O = ADP + phosphate + H(+)</text>
        <dbReference type="Rhea" id="RHEA:13065"/>
        <dbReference type="ChEBI" id="CHEBI:15377"/>
        <dbReference type="ChEBI" id="CHEBI:15378"/>
        <dbReference type="ChEBI" id="CHEBI:30616"/>
        <dbReference type="ChEBI" id="CHEBI:43474"/>
        <dbReference type="ChEBI" id="CHEBI:456216"/>
        <dbReference type="EC" id="5.6.2.4"/>
    </reaction>
</comment>
<dbReference type="Pfam" id="PF17191">
    <property type="entry name" value="RecG_wedge"/>
    <property type="match status" value="1"/>
</dbReference>